<dbReference type="AlphaFoldDB" id="R9I9V2"/>
<feature type="region of interest" description="Disordered" evidence="1">
    <location>
        <begin position="320"/>
        <end position="351"/>
    </location>
</feature>
<gene>
    <name evidence="3" type="ORF">C802_01567</name>
</gene>
<protein>
    <recommendedName>
        <fullName evidence="2">BT4734-like N-terminal domain-containing protein</fullName>
    </recommendedName>
</protein>
<dbReference type="HOGENOM" id="CLU_019555_0_0_10"/>
<sequence>MVYTDLCSFYFSVFDEHSIEMSLEDFVGYIRSERWKAQTEDYQRLMAEGKDVEAKKLKRKLAAMVIAGRCKGRHAERNLDQWSGDSMFDVDHSHGRIPEFWQILKGVGWVKAAWRSVSHDGLKFVVRIEAENADEYRLAYAVVAWHITQILAFPCDMSCKNPTRPCFASYDPEAFFRPGTEVFPWRRFVAEHPGKVEEILKELKVKTGGSGRRTEGDSLKEGASPTEAEVSGPRTPASGLLVTFFNEFLAHNPFMDGKKNEFLLKLGRVARYKGLDEQELSRLEELAVERLAGKDCAATDIPPRIDSGYRYADVTAPPEKPFSGVHKVQGPSRWLSGPGKDSEDAEEEAFESNKLRREVSYLPDELFDRLPDFLKRGLAHVRNRRERDILLLSMITNISGCLPGVRMNYGGLLYSADLYLVALAGSGRGKGVMQLAALLPGAIQEYYDGLNKKDAREYKQKLLKWNLEERLAVQEKRVPDLDKCPEPPVERILKVSPNISKSQLILALEAGGPVGVVMNAPELDMVSSAMYQECGKHDDVMRAAFQHEEVGSYFKVDHRSIVVPDPHFALCASGTPAQLHKFISSLENGMYSRVAFYVGQASWEYRSANPGKGRLDMRAYFKEMSRELLRMFIFLSGSPTEVVFTEEQWKEHEECFRTYLREVVAEDDDSPGAIVLRHGLIASRVAMVLTALRKCEPQWNTSEWTCSGEDFRTAMQITGVLLNHSLLLSTSMDDSAKALKPLSEFFKVRPVLRSLHREFTYSEWVAAAIELGISRSSAKRYLSRLVECHLVEKEGAKYRKTGRSGAR</sequence>
<dbReference type="Proteomes" id="UP000014200">
    <property type="component" value="Unassembled WGS sequence"/>
</dbReference>
<dbReference type="PATRIC" id="fig|1235788.3.peg.1602"/>
<evidence type="ECO:0000256" key="1">
    <source>
        <dbReference type="SAM" id="MobiDB-lite"/>
    </source>
</evidence>
<dbReference type="InterPro" id="IPR025048">
    <property type="entry name" value="DUF3987"/>
</dbReference>
<reference evidence="3 4" key="1">
    <citation type="submission" date="2013-04" db="EMBL/GenBank/DDBJ databases">
        <title>The Genome Sequence of Bacteroides massiliensis dnLKV3.</title>
        <authorList>
            <consortium name="The Broad Institute Genomics Platform"/>
            <consortium name="The Broad Institute Genome Sequencing Center for Infectious Disease"/>
            <person name="Earl A."/>
            <person name="Xavier R."/>
            <person name="Kuhn K."/>
            <person name="Stappenbeck T."/>
            <person name="Walker B."/>
            <person name="Young S."/>
            <person name="Zeng Q."/>
            <person name="Gargeya S."/>
            <person name="Fitzgerald M."/>
            <person name="Haas B."/>
            <person name="Abouelleil A."/>
            <person name="Allen A.W."/>
            <person name="Alvarado L."/>
            <person name="Arachchi H.M."/>
            <person name="Berlin A.M."/>
            <person name="Chapman S.B."/>
            <person name="Gainer-Dewar J."/>
            <person name="Goldberg J."/>
            <person name="Griggs A."/>
            <person name="Gujja S."/>
            <person name="Hansen M."/>
            <person name="Howarth C."/>
            <person name="Imamovic A."/>
            <person name="Ireland A."/>
            <person name="Larimer J."/>
            <person name="McCowan C."/>
            <person name="Murphy C."/>
            <person name="Pearson M."/>
            <person name="Poon T.W."/>
            <person name="Priest M."/>
            <person name="Roberts A."/>
            <person name="Saif S."/>
            <person name="Shea T."/>
            <person name="Sisk P."/>
            <person name="Sykes S."/>
            <person name="Wortman J."/>
            <person name="Nusbaum C."/>
            <person name="Birren B."/>
        </authorList>
    </citation>
    <scope>NUCLEOTIDE SEQUENCE [LARGE SCALE GENOMIC DNA]</scope>
    <source>
        <strain evidence="4">dnLKV3</strain>
    </source>
</reference>
<dbReference type="RefSeq" id="WP_016275975.1">
    <property type="nucleotide sequence ID" value="NZ_JABVZU010000003.1"/>
</dbReference>
<comment type="caution">
    <text evidence="3">The sequence shown here is derived from an EMBL/GenBank/DDBJ whole genome shotgun (WGS) entry which is preliminary data.</text>
</comment>
<dbReference type="InterPro" id="IPR014907">
    <property type="entry name" value="BT4734-like_N"/>
</dbReference>
<feature type="domain" description="BT4734-like N-terminal" evidence="2">
    <location>
        <begin position="57"/>
        <end position="176"/>
    </location>
</feature>
<evidence type="ECO:0000259" key="2">
    <source>
        <dbReference type="Pfam" id="PF08800"/>
    </source>
</evidence>
<organism evidence="3 4">
    <name type="scientific">Phocaeicola sartorii</name>
    <dbReference type="NCBI Taxonomy" id="671267"/>
    <lineage>
        <taxon>Bacteria</taxon>
        <taxon>Pseudomonadati</taxon>
        <taxon>Bacteroidota</taxon>
        <taxon>Bacteroidia</taxon>
        <taxon>Bacteroidales</taxon>
        <taxon>Bacteroidaceae</taxon>
        <taxon>Phocaeicola</taxon>
    </lineage>
</organism>
<dbReference type="Pfam" id="PF08800">
    <property type="entry name" value="BT4734-like_N"/>
    <property type="match status" value="1"/>
</dbReference>
<evidence type="ECO:0000313" key="4">
    <source>
        <dbReference type="Proteomes" id="UP000014200"/>
    </source>
</evidence>
<accession>R9I9V2</accession>
<keyword evidence="4" id="KW-1185">Reference proteome</keyword>
<name>R9I9V2_9BACT</name>
<dbReference type="EMBL" id="ASSP01000009">
    <property type="protein sequence ID" value="EOS13724.1"/>
    <property type="molecule type" value="Genomic_DNA"/>
</dbReference>
<dbReference type="GeneID" id="82154661"/>
<evidence type="ECO:0000313" key="3">
    <source>
        <dbReference type="EMBL" id="EOS13724.1"/>
    </source>
</evidence>
<dbReference type="Pfam" id="PF13148">
    <property type="entry name" value="DUF3987"/>
    <property type="match status" value="1"/>
</dbReference>
<dbReference type="STRING" id="1235788.C802_01567"/>
<proteinExistence type="predicted"/>
<feature type="region of interest" description="Disordered" evidence="1">
    <location>
        <begin position="207"/>
        <end position="234"/>
    </location>
</feature>
<dbReference type="OrthoDB" id="1522635at2"/>